<protein>
    <submittedName>
        <fullName evidence="1">Uncharacterized protein</fullName>
    </submittedName>
</protein>
<proteinExistence type="predicted"/>
<dbReference type="EMBL" id="UINC01048872">
    <property type="protein sequence ID" value="SVB59945.1"/>
    <property type="molecule type" value="Genomic_DNA"/>
</dbReference>
<reference evidence="1" key="1">
    <citation type="submission" date="2018-05" db="EMBL/GenBank/DDBJ databases">
        <authorList>
            <person name="Lanie J.A."/>
            <person name="Ng W.-L."/>
            <person name="Kazmierczak K.M."/>
            <person name="Andrzejewski T.M."/>
            <person name="Davidsen T.M."/>
            <person name="Wayne K.J."/>
            <person name="Tettelin H."/>
            <person name="Glass J.I."/>
            <person name="Rusch D."/>
            <person name="Podicherti R."/>
            <person name="Tsui H.-C.T."/>
            <person name="Winkler M.E."/>
        </authorList>
    </citation>
    <scope>NUCLEOTIDE SEQUENCE</scope>
</reference>
<organism evidence="1">
    <name type="scientific">marine metagenome</name>
    <dbReference type="NCBI Taxonomy" id="408172"/>
    <lineage>
        <taxon>unclassified sequences</taxon>
        <taxon>metagenomes</taxon>
        <taxon>ecological metagenomes</taxon>
    </lineage>
</organism>
<sequence length="88" mass="10077">WDNFFNAFSIRTGCLLVWVQASAWQRWRLLRLPGCIPVDGSLHLPQSTLGSYEALRQKQIFRALIIDLEIPQVSRITSTDWCSPSSTI</sequence>
<name>A0A382FB91_9ZZZZ</name>
<dbReference type="AlphaFoldDB" id="A0A382FB91"/>
<accession>A0A382FB91</accession>
<evidence type="ECO:0000313" key="1">
    <source>
        <dbReference type="EMBL" id="SVB59945.1"/>
    </source>
</evidence>
<feature type="non-terminal residue" evidence="1">
    <location>
        <position position="1"/>
    </location>
</feature>
<gene>
    <name evidence="1" type="ORF">METZ01_LOCUS212799</name>
</gene>